<evidence type="ECO:0000256" key="1">
    <source>
        <dbReference type="SAM" id="MobiDB-lite"/>
    </source>
</evidence>
<protein>
    <submittedName>
        <fullName evidence="2">Uncharacterized protein</fullName>
    </submittedName>
</protein>
<evidence type="ECO:0000313" key="3">
    <source>
        <dbReference type="Proteomes" id="UP000564033"/>
    </source>
</evidence>
<reference evidence="2 3" key="1">
    <citation type="journal article" date="2020" name="Biotechnol. Biofuels">
        <title>New insights from the biogas microbiome by comprehensive genome-resolved metagenomics of nearly 1600 species originating from multiple anaerobic digesters.</title>
        <authorList>
            <person name="Campanaro S."/>
            <person name="Treu L."/>
            <person name="Rodriguez-R L.M."/>
            <person name="Kovalovszki A."/>
            <person name="Ziels R.M."/>
            <person name="Maus I."/>
            <person name="Zhu X."/>
            <person name="Kougias P.G."/>
            <person name="Basile A."/>
            <person name="Luo G."/>
            <person name="Schluter A."/>
            <person name="Konstantinidis K.T."/>
            <person name="Angelidaki I."/>
        </authorList>
    </citation>
    <scope>NUCLEOTIDE SEQUENCE [LARGE SCALE GENOMIC DNA]</scope>
    <source>
        <strain evidence="2">AS19jrsBPTG_9</strain>
    </source>
</reference>
<organism evidence="2 3">
    <name type="scientific">Candidatus Dojkabacteria bacterium</name>
    <dbReference type="NCBI Taxonomy" id="2099670"/>
    <lineage>
        <taxon>Bacteria</taxon>
        <taxon>Candidatus Dojkabacteria</taxon>
    </lineage>
</organism>
<feature type="compositionally biased region" description="Polar residues" evidence="1">
    <location>
        <begin position="12"/>
        <end position="24"/>
    </location>
</feature>
<dbReference type="AlphaFoldDB" id="A0A847VCJ1"/>
<sequence length="101" mass="11006">MAPEKEILQPNRIETFSPESSSVERASVLPVESSTDTPVAVPDTGVSPQLTEAIPQEKPGDRERSKAPRYKGSQDKTDASEASSWQHTLENKDYGIPPSVL</sequence>
<feature type="compositionally biased region" description="Basic and acidic residues" evidence="1">
    <location>
        <begin position="58"/>
        <end position="79"/>
    </location>
</feature>
<accession>A0A847VCJ1</accession>
<comment type="caution">
    <text evidence="2">The sequence shown here is derived from an EMBL/GenBank/DDBJ whole genome shotgun (WGS) entry which is preliminary data.</text>
</comment>
<evidence type="ECO:0000313" key="2">
    <source>
        <dbReference type="EMBL" id="NLZ24180.1"/>
    </source>
</evidence>
<gene>
    <name evidence="2" type="ORF">GX888_00305</name>
</gene>
<dbReference type="EMBL" id="JAAZIL010000009">
    <property type="protein sequence ID" value="NLZ24180.1"/>
    <property type="molecule type" value="Genomic_DNA"/>
</dbReference>
<dbReference type="Proteomes" id="UP000564033">
    <property type="component" value="Unassembled WGS sequence"/>
</dbReference>
<feature type="region of interest" description="Disordered" evidence="1">
    <location>
        <begin position="1"/>
        <end position="101"/>
    </location>
</feature>
<name>A0A847VCJ1_9BACT</name>
<proteinExistence type="predicted"/>